<protein>
    <submittedName>
        <fullName evidence="1">Uncharacterized protein</fullName>
    </submittedName>
</protein>
<sequence>MFKSRSMLCAIFCRLSAMPRRLEIIEEQSSGQKTKRETRISQKTRMLISTNFLQVC</sequence>
<evidence type="ECO:0000313" key="1">
    <source>
        <dbReference type="EMBL" id="KAE9393199.1"/>
    </source>
</evidence>
<proteinExistence type="predicted"/>
<organism evidence="1 2">
    <name type="scientific">Gymnopus androsaceus JB14</name>
    <dbReference type="NCBI Taxonomy" id="1447944"/>
    <lineage>
        <taxon>Eukaryota</taxon>
        <taxon>Fungi</taxon>
        <taxon>Dikarya</taxon>
        <taxon>Basidiomycota</taxon>
        <taxon>Agaricomycotina</taxon>
        <taxon>Agaricomycetes</taxon>
        <taxon>Agaricomycetidae</taxon>
        <taxon>Agaricales</taxon>
        <taxon>Marasmiineae</taxon>
        <taxon>Omphalotaceae</taxon>
        <taxon>Gymnopus</taxon>
    </lineage>
</organism>
<evidence type="ECO:0000313" key="2">
    <source>
        <dbReference type="Proteomes" id="UP000799118"/>
    </source>
</evidence>
<gene>
    <name evidence="1" type="ORF">BT96DRAFT_924171</name>
</gene>
<dbReference type="Proteomes" id="UP000799118">
    <property type="component" value="Unassembled WGS sequence"/>
</dbReference>
<accession>A0A6A4H4S4</accession>
<keyword evidence="2" id="KW-1185">Reference proteome</keyword>
<dbReference type="AlphaFoldDB" id="A0A6A4H4S4"/>
<name>A0A6A4H4S4_9AGAR</name>
<reference evidence="1" key="1">
    <citation type="journal article" date="2019" name="Environ. Microbiol.">
        <title>Fungal ecological strategies reflected in gene transcription - a case study of two litter decomposers.</title>
        <authorList>
            <person name="Barbi F."/>
            <person name="Kohler A."/>
            <person name="Barry K."/>
            <person name="Baskaran P."/>
            <person name="Daum C."/>
            <person name="Fauchery L."/>
            <person name="Ihrmark K."/>
            <person name="Kuo A."/>
            <person name="LaButti K."/>
            <person name="Lipzen A."/>
            <person name="Morin E."/>
            <person name="Grigoriev I.V."/>
            <person name="Henrissat B."/>
            <person name="Lindahl B."/>
            <person name="Martin F."/>
        </authorList>
    </citation>
    <scope>NUCLEOTIDE SEQUENCE</scope>
    <source>
        <strain evidence="1">JB14</strain>
    </source>
</reference>
<dbReference type="EMBL" id="ML769578">
    <property type="protein sequence ID" value="KAE9393199.1"/>
    <property type="molecule type" value="Genomic_DNA"/>
</dbReference>